<keyword evidence="6" id="KW-1185">Reference proteome</keyword>
<dbReference type="RefSeq" id="WP_090236249.1">
    <property type="nucleotide sequence ID" value="NZ_FNHW01000001.1"/>
</dbReference>
<evidence type="ECO:0000256" key="4">
    <source>
        <dbReference type="ARBA" id="ARBA00023125"/>
    </source>
</evidence>
<dbReference type="PANTHER" id="PTHR18964:SF149">
    <property type="entry name" value="BIFUNCTIONAL UDP-N-ACETYLGLUCOSAMINE 2-EPIMERASE_N-ACETYLMANNOSAMINE KINASE"/>
    <property type="match status" value="1"/>
</dbReference>
<dbReference type="InterPro" id="IPR043129">
    <property type="entry name" value="ATPase_NBD"/>
</dbReference>
<dbReference type="SUPFAM" id="SSF46785">
    <property type="entry name" value="Winged helix' DNA-binding domain"/>
    <property type="match status" value="1"/>
</dbReference>
<dbReference type="Pfam" id="PF13412">
    <property type="entry name" value="HTH_24"/>
    <property type="match status" value="1"/>
</dbReference>
<dbReference type="Gene3D" id="1.10.10.10">
    <property type="entry name" value="Winged helix-like DNA-binding domain superfamily/Winged helix DNA-binding domain"/>
    <property type="match status" value="1"/>
</dbReference>
<accession>A0A1G9YI61</accession>
<dbReference type="SUPFAM" id="SSF53067">
    <property type="entry name" value="Actin-like ATPase domain"/>
    <property type="match status" value="2"/>
</dbReference>
<protein>
    <submittedName>
        <fullName evidence="5">Sugar kinase of the NBD/HSP70 family, may contain an N-terminal HTH domain</fullName>
    </submittedName>
</protein>
<evidence type="ECO:0000313" key="5">
    <source>
        <dbReference type="EMBL" id="SDN08854.1"/>
    </source>
</evidence>
<dbReference type="GO" id="GO:0003677">
    <property type="term" value="F:DNA binding"/>
    <property type="evidence" value="ECO:0007669"/>
    <property type="project" value="UniProtKB-KW"/>
</dbReference>
<comment type="similarity">
    <text evidence="2">Belongs to the ROK (NagC/XylR) family.</text>
</comment>
<dbReference type="Proteomes" id="UP000199544">
    <property type="component" value="Unassembled WGS sequence"/>
</dbReference>
<keyword evidence="5" id="KW-0808">Transferase</keyword>
<dbReference type="InterPro" id="IPR036388">
    <property type="entry name" value="WH-like_DNA-bd_sf"/>
</dbReference>
<name>A0A1G9YI61_9BACL</name>
<evidence type="ECO:0000256" key="3">
    <source>
        <dbReference type="ARBA" id="ARBA00022629"/>
    </source>
</evidence>
<dbReference type="CDD" id="cd00090">
    <property type="entry name" value="HTH_ARSR"/>
    <property type="match status" value="1"/>
</dbReference>
<reference evidence="6" key="1">
    <citation type="submission" date="2016-10" db="EMBL/GenBank/DDBJ databases">
        <authorList>
            <person name="Varghese N."/>
            <person name="Submissions S."/>
        </authorList>
    </citation>
    <scope>NUCLEOTIDE SEQUENCE [LARGE SCALE GENOMIC DNA]</scope>
    <source>
        <strain evidence="6">CGMCC 1.6854</strain>
    </source>
</reference>
<keyword evidence="4" id="KW-0238">DNA-binding</keyword>
<evidence type="ECO:0000256" key="1">
    <source>
        <dbReference type="ARBA" id="ARBA00002486"/>
    </source>
</evidence>
<dbReference type="InterPro" id="IPR011991">
    <property type="entry name" value="ArsR-like_HTH"/>
</dbReference>
<dbReference type="AlphaFoldDB" id="A0A1G9YI61"/>
<dbReference type="InterPro" id="IPR000600">
    <property type="entry name" value="ROK"/>
</dbReference>
<keyword evidence="3" id="KW-0119">Carbohydrate metabolism</keyword>
<dbReference type="Pfam" id="PF00480">
    <property type="entry name" value="ROK"/>
    <property type="match status" value="1"/>
</dbReference>
<keyword evidence="5" id="KW-0418">Kinase</keyword>
<proteinExistence type="inferred from homology"/>
<keyword evidence="3" id="KW-0859">Xylose metabolism</keyword>
<comment type="function">
    <text evidence="1">Transcriptional repressor of xylose-utilizing enzymes.</text>
</comment>
<dbReference type="PANTHER" id="PTHR18964">
    <property type="entry name" value="ROK (REPRESSOR, ORF, KINASE) FAMILY"/>
    <property type="match status" value="1"/>
</dbReference>
<sequence>MKSKGTAVLREQNQKKILDYIRAHQPCSRLEIAQGLGLSKNTISLIVEQLLKDGIVAESGIKELHGAGRPRIMLTLVPDAFQSIGLLVQQDKLEYVVLDFRLNEIEEGELRVSSDQDVLQELIRLAERLSKRFPNSKGIGIGIPGLVDPETGYVYQSSKLDWKNIPLKQEVERIVSQPVAVFNSVKIAAEGMLKEESPLSSYFYIRISEGVGGAYIINDHIVNGNSWTAGEIGHISVDPEGPLCKCGQRGCLEQMIGLNALKEYANQEIGNQVHTNDWMKMIQNDSRLNKEITRYGLLLGRALVQVIHLINPQKIIIDSPYNMFDPFRTNTLEFSQKHTLPYAFEKTEVTFTSERFSPAKGAAISILLND</sequence>
<gene>
    <name evidence="5" type="ORF">SAMN04488137_3456</name>
</gene>
<dbReference type="EMBL" id="FNHW01000001">
    <property type="protein sequence ID" value="SDN08854.1"/>
    <property type="molecule type" value="Genomic_DNA"/>
</dbReference>
<dbReference type="Gene3D" id="3.30.420.40">
    <property type="match status" value="2"/>
</dbReference>
<dbReference type="OrthoDB" id="9796533at2"/>
<evidence type="ECO:0000313" key="6">
    <source>
        <dbReference type="Proteomes" id="UP000199544"/>
    </source>
</evidence>
<organism evidence="5 6">
    <name type="scientific">Fictibacillus solisalsi</name>
    <dbReference type="NCBI Taxonomy" id="459525"/>
    <lineage>
        <taxon>Bacteria</taxon>
        <taxon>Bacillati</taxon>
        <taxon>Bacillota</taxon>
        <taxon>Bacilli</taxon>
        <taxon>Bacillales</taxon>
        <taxon>Fictibacillaceae</taxon>
        <taxon>Fictibacillus</taxon>
    </lineage>
</organism>
<dbReference type="STRING" id="459525.SAMN04488137_3456"/>
<evidence type="ECO:0000256" key="2">
    <source>
        <dbReference type="ARBA" id="ARBA00006479"/>
    </source>
</evidence>
<dbReference type="GO" id="GO:0042732">
    <property type="term" value="P:D-xylose metabolic process"/>
    <property type="evidence" value="ECO:0007669"/>
    <property type="project" value="UniProtKB-KW"/>
</dbReference>
<dbReference type="InterPro" id="IPR036390">
    <property type="entry name" value="WH_DNA-bd_sf"/>
</dbReference>
<dbReference type="GO" id="GO:0016301">
    <property type="term" value="F:kinase activity"/>
    <property type="evidence" value="ECO:0007669"/>
    <property type="project" value="UniProtKB-KW"/>
</dbReference>